<sequence>MTEFNISGLEPPLRDIRETMDFPMMALEKGRTVPIFVESARGYVKVVSAADSHIASIYDHDIIIYLVSELNDAKNRGAKLNNVVLFHPCRLLKGIGRGTSGRDYQRLADSIRRLRTTTITTNLKITENFGVEVPFSWVQRYEIPTYRPGRDSTKVRASMPWRIELPHWVCSMIDSQRDILRVHPDYFSLKSAIARALYRTARKSVNPAIGRWQYHARTLHQRYAIRSSLSRFIRKVCEIADADLLPDYCIDVVSDGQHTTVVFRKKMTPTPIPIRGAYRPGTDPELIAGGKL</sequence>
<dbReference type="EMBL" id="FNAK01000001">
    <property type="protein sequence ID" value="SDD36694.1"/>
    <property type="molecule type" value="Genomic_DNA"/>
</dbReference>
<dbReference type="RefSeq" id="WP_068308361.1">
    <property type="nucleotide sequence ID" value="NZ_FNAK01000001.1"/>
</dbReference>
<dbReference type="STRING" id="637679.GCA_001550055_00408"/>
<proteinExistence type="predicted"/>
<organism evidence="1 2">
    <name type="scientific">Kordiimonas lacus</name>
    <dbReference type="NCBI Taxonomy" id="637679"/>
    <lineage>
        <taxon>Bacteria</taxon>
        <taxon>Pseudomonadati</taxon>
        <taxon>Pseudomonadota</taxon>
        <taxon>Alphaproteobacteria</taxon>
        <taxon>Kordiimonadales</taxon>
        <taxon>Kordiimonadaceae</taxon>
        <taxon>Kordiimonas</taxon>
    </lineage>
</organism>
<keyword evidence="2" id="KW-1185">Reference proteome</keyword>
<dbReference type="InterPro" id="IPR018777">
    <property type="entry name" value="Replication_initiator_prot_A"/>
</dbReference>
<reference evidence="1 2" key="1">
    <citation type="submission" date="2016-10" db="EMBL/GenBank/DDBJ databases">
        <authorList>
            <person name="de Groot N.N."/>
        </authorList>
    </citation>
    <scope>NUCLEOTIDE SEQUENCE [LARGE SCALE GENOMIC DNA]</scope>
    <source>
        <strain evidence="1 2">CGMCC 1.9109</strain>
    </source>
</reference>
<name>A0A1G6U653_9PROT</name>
<gene>
    <name evidence="1" type="ORF">SAMN04488071_0481</name>
</gene>
<evidence type="ECO:0000313" key="1">
    <source>
        <dbReference type="EMBL" id="SDD36694.1"/>
    </source>
</evidence>
<evidence type="ECO:0000313" key="2">
    <source>
        <dbReference type="Proteomes" id="UP000183685"/>
    </source>
</evidence>
<accession>A0A1G6U653</accession>
<dbReference type="OrthoDB" id="581589at2"/>
<dbReference type="Pfam" id="PF10134">
    <property type="entry name" value="RPA"/>
    <property type="match status" value="1"/>
</dbReference>
<dbReference type="Proteomes" id="UP000183685">
    <property type="component" value="Unassembled WGS sequence"/>
</dbReference>
<protein>
    <submittedName>
        <fullName evidence="1">Replication initiator protein A</fullName>
    </submittedName>
</protein>
<dbReference type="AlphaFoldDB" id="A0A1G6U653"/>